<name>A0ABW0LX07_9BACL</name>
<dbReference type="Pfam" id="PF11588">
    <property type="entry name" value="DUF3243"/>
    <property type="match status" value="1"/>
</dbReference>
<evidence type="ECO:0000313" key="2">
    <source>
        <dbReference type="Proteomes" id="UP001596105"/>
    </source>
</evidence>
<gene>
    <name evidence="1" type="ORF">ACFPPD_16400</name>
</gene>
<dbReference type="InterPro" id="IPR021637">
    <property type="entry name" value="DUF3243"/>
</dbReference>
<proteinExistence type="predicted"/>
<dbReference type="InterPro" id="IPR038292">
    <property type="entry name" value="YmfJ/YflH_sf"/>
</dbReference>
<sequence length="116" mass="13270">MSELNHVVNKDGNVDASKVENAISKISASEKERILQDFDEFRTYLKKRISMAESIGMGEEQIATIAQKVADYLASHEEPRNHEEQLLSELWKVGTKDERHSLAHMLVRLADTRPQH</sequence>
<dbReference type="EMBL" id="JBHSMH010000055">
    <property type="protein sequence ID" value="MFC5470289.1"/>
    <property type="molecule type" value="Genomic_DNA"/>
</dbReference>
<dbReference type="RefSeq" id="WP_209749912.1">
    <property type="nucleotide sequence ID" value="NZ_JBHSMH010000055.1"/>
</dbReference>
<keyword evidence="2" id="KW-1185">Reference proteome</keyword>
<organism evidence="1 2">
    <name type="scientific">Cohnella suwonensis</name>
    <dbReference type="NCBI Taxonomy" id="696072"/>
    <lineage>
        <taxon>Bacteria</taxon>
        <taxon>Bacillati</taxon>
        <taxon>Bacillota</taxon>
        <taxon>Bacilli</taxon>
        <taxon>Bacillales</taxon>
        <taxon>Paenibacillaceae</taxon>
        <taxon>Cohnella</taxon>
    </lineage>
</organism>
<comment type="caution">
    <text evidence="1">The sequence shown here is derived from an EMBL/GenBank/DDBJ whole genome shotgun (WGS) entry which is preliminary data.</text>
</comment>
<dbReference type="Proteomes" id="UP001596105">
    <property type="component" value="Unassembled WGS sequence"/>
</dbReference>
<protein>
    <submittedName>
        <fullName evidence="1">DUF3243 domain-containing protein</fullName>
    </submittedName>
</protein>
<accession>A0ABW0LX07</accession>
<dbReference type="Gene3D" id="1.10.760.20">
    <property type="entry name" value="Protein of unknown function DUF3243"/>
    <property type="match status" value="1"/>
</dbReference>
<evidence type="ECO:0000313" key="1">
    <source>
        <dbReference type="EMBL" id="MFC5470289.1"/>
    </source>
</evidence>
<reference evidence="2" key="1">
    <citation type="journal article" date="2019" name="Int. J. Syst. Evol. Microbiol.">
        <title>The Global Catalogue of Microorganisms (GCM) 10K type strain sequencing project: providing services to taxonomists for standard genome sequencing and annotation.</title>
        <authorList>
            <consortium name="The Broad Institute Genomics Platform"/>
            <consortium name="The Broad Institute Genome Sequencing Center for Infectious Disease"/>
            <person name="Wu L."/>
            <person name="Ma J."/>
        </authorList>
    </citation>
    <scope>NUCLEOTIDE SEQUENCE [LARGE SCALE GENOMIC DNA]</scope>
    <source>
        <strain evidence="2">CCUG 57113</strain>
    </source>
</reference>